<name>A0A1X1P6B3_9BURK</name>
<reference evidence="3 4" key="1">
    <citation type="submission" date="2017-04" db="EMBL/GenBank/DDBJ databases">
        <title>Burkholderia puraquae sp. nov., a novel Burkholderia cepacia complex species from hospital setting samples.</title>
        <authorList>
            <person name="Martina P."/>
            <person name="Leguizamon M."/>
            <person name="Prieto C."/>
            <person name="Sousa S."/>
            <person name="Montanaro P."/>
            <person name="Draghi W."/>
            <person name="Staembler M."/>
            <person name="Bettiol M."/>
            <person name="Figoli C."/>
            <person name="Palau J."/>
            <person name="Alvarez F."/>
            <person name="Benetti S."/>
            <person name="Anchat E."/>
            <person name="Vescina C."/>
            <person name="Ferreras J."/>
            <person name="Lasch P."/>
            <person name="Lagares A."/>
            <person name="Zorreguieta A."/>
            <person name="Yantorno O."/>
            <person name="Bosch A."/>
        </authorList>
    </citation>
    <scope>NUCLEOTIDE SEQUENCE [LARGE SCALE GENOMIC DNA]</scope>
    <source>
        <strain evidence="3 4">CAMPA 1040</strain>
    </source>
</reference>
<proteinExistence type="predicted"/>
<keyword evidence="4" id="KW-1185">Reference proteome</keyword>
<evidence type="ECO:0000313" key="4">
    <source>
        <dbReference type="Proteomes" id="UP000193146"/>
    </source>
</evidence>
<evidence type="ECO:0000256" key="1">
    <source>
        <dbReference type="SAM" id="MobiDB-lite"/>
    </source>
</evidence>
<dbReference type="Proteomes" id="UP000494135">
    <property type="component" value="Unassembled WGS sequence"/>
</dbReference>
<protein>
    <submittedName>
        <fullName evidence="3">Type III secretion system protein</fullName>
    </submittedName>
</protein>
<evidence type="ECO:0000313" key="3">
    <source>
        <dbReference type="EMBL" id="ORT80173.1"/>
    </source>
</evidence>
<organism evidence="3 4">
    <name type="scientific">Burkholderia puraquae</name>
    <dbReference type="NCBI Taxonomy" id="1904757"/>
    <lineage>
        <taxon>Bacteria</taxon>
        <taxon>Pseudomonadati</taxon>
        <taxon>Pseudomonadota</taxon>
        <taxon>Betaproteobacteria</taxon>
        <taxon>Burkholderiales</taxon>
        <taxon>Burkholderiaceae</taxon>
        <taxon>Burkholderia</taxon>
        <taxon>Burkholderia cepacia complex</taxon>
    </lineage>
</organism>
<gene>
    <name evidence="3" type="ORF">B7G54_35070</name>
    <name evidence="2" type="ORF">LMG29660_06718</name>
</gene>
<feature type="region of interest" description="Disordered" evidence="1">
    <location>
        <begin position="62"/>
        <end position="148"/>
    </location>
</feature>
<dbReference type="EMBL" id="NBYX01000033">
    <property type="protein sequence ID" value="ORT80173.1"/>
    <property type="molecule type" value="Genomic_DNA"/>
</dbReference>
<feature type="compositionally biased region" description="Basic and acidic residues" evidence="1">
    <location>
        <begin position="99"/>
        <end position="108"/>
    </location>
</feature>
<dbReference type="RefSeq" id="WP_085043273.1">
    <property type="nucleotide sequence ID" value="NZ_CADIKG010000030.1"/>
</dbReference>
<dbReference type="AlphaFoldDB" id="A0A1X1P6B3"/>
<reference evidence="2 5" key="2">
    <citation type="submission" date="2020-04" db="EMBL/GenBank/DDBJ databases">
        <authorList>
            <person name="De Canck E."/>
        </authorList>
    </citation>
    <scope>NUCLEOTIDE SEQUENCE [LARGE SCALE GENOMIC DNA]</scope>
    <source>
        <strain evidence="2 5">LMG 29660</strain>
    </source>
</reference>
<evidence type="ECO:0000313" key="2">
    <source>
        <dbReference type="EMBL" id="CAB3770779.1"/>
    </source>
</evidence>
<evidence type="ECO:0000313" key="5">
    <source>
        <dbReference type="Proteomes" id="UP000494135"/>
    </source>
</evidence>
<sequence length="290" mass="31575">MSRITRAIAQTIHAAKPDPRRRRPVRARTATTYGKYGTRFTYSNGNQAAALAARNQMLAKLKPRPKAGAAGSRRRRRADSQGEASDAGEESTVPHAHVAPHDEHDRHSGGQGGGREQREQDERDGDSANVAALPRVRASRARPAPVPAQRALRDVAHTLADPMEREHALRHLWADTLLQLGRRVDTEPGARITAALLNHNADLLAARLRTGPWTPIGWSGVKQLLLDAMQSAGGAPRDASTTRSERASTHYFLLPLIVFNAERPSTNAQLARAYASVETLHKGVLAAQRS</sequence>
<accession>A0A1X1P6B3</accession>
<feature type="compositionally biased region" description="Low complexity" evidence="1">
    <location>
        <begin position="130"/>
        <end position="148"/>
    </location>
</feature>
<dbReference type="Proteomes" id="UP000193146">
    <property type="component" value="Unassembled WGS sequence"/>
</dbReference>
<dbReference type="EMBL" id="CADIKG010000030">
    <property type="protein sequence ID" value="CAB3770779.1"/>
    <property type="molecule type" value="Genomic_DNA"/>
</dbReference>
<dbReference type="OrthoDB" id="9035245at2"/>